<proteinExistence type="predicted"/>
<accession>A0A8I3XFB0</accession>
<dbReference type="PANTHER" id="PTHR12138:SF162">
    <property type="entry name" value="CHROMOSOME UNDETERMINED SCAFFOLD_275, WHOLE GENOME SHOTGUN SEQUENCE"/>
    <property type="match status" value="1"/>
</dbReference>
<dbReference type="AlphaFoldDB" id="A0A8I3XFB0"/>
<reference evidence="1 2" key="1">
    <citation type="submission" date="2009-03" db="EMBL/GenBank/DDBJ databases">
        <authorList>
            <person name="Warren W."/>
            <person name="Ye L."/>
            <person name="Minx P."/>
            <person name="Worley K."/>
            <person name="Gibbs R."/>
            <person name="Wilson R.K."/>
        </authorList>
    </citation>
    <scope>NUCLEOTIDE SEQUENCE [LARGE SCALE GENOMIC DNA]</scope>
</reference>
<name>A0A8I3XFB0_CALJA</name>
<dbReference type="PRINTS" id="PR02045">
    <property type="entry name" value="F138DOMAIN"/>
</dbReference>
<dbReference type="Proteomes" id="UP000008225">
    <property type="component" value="Chromosome 4"/>
</dbReference>
<reference evidence="1" key="3">
    <citation type="submission" date="2025-09" db="UniProtKB">
        <authorList>
            <consortium name="Ensembl"/>
        </authorList>
    </citation>
    <scope>IDENTIFICATION</scope>
</reference>
<organism evidence="1 2">
    <name type="scientific">Callithrix jacchus</name>
    <name type="common">White-tufted-ear marmoset</name>
    <name type="synonym">Simia Jacchus</name>
    <dbReference type="NCBI Taxonomy" id="9483"/>
    <lineage>
        <taxon>Eukaryota</taxon>
        <taxon>Metazoa</taxon>
        <taxon>Chordata</taxon>
        <taxon>Craniata</taxon>
        <taxon>Vertebrata</taxon>
        <taxon>Euteleostomi</taxon>
        <taxon>Mammalia</taxon>
        <taxon>Eutheria</taxon>
        <taxon>Euarchontoglires</taxon>
        <taxon>Primates</taxon>
        <taxon>Haplorrhini</taxon>
        <taxon>Platyrrhini</taxon>
        <taxon>Cebidae</taxon>
        <taxon>Callitrichinae</taxon>
        <taxon>Callithrix</taxon>
        <taxon>Callithrix</taxon>
    </lineage>
</organism>
<sequence length="184" mass="20334">HQLVTFYLKVESVKYRVNLSVSLLHQHYIQIKEPLFFFFFFFLSWSLPLSPRLEHSGTISAHGHLCLPSLSDSPALASKVAGTKGPCHQSRLIFVFLLETGFHHVGQAGLKLLTSSDSPDLATQSAGITGVSHHARPEIRCFYTSLERESGLWADLWKSTALQNGLPGNRTPASTVAGNQETTF</sequence>
<evidence type="ECO:0000313" key="1">
    <source>
        <dbReference type="Ensembl" id="ENSCJAP00000094127.1"/>
    </source>
</evidence>
<dbReference type="PANTHER" id="PTHR12138">
    <property type="entry name" value="PRIMATE-EXPANDED PROTEIN FAMILY"/>
    <property type="match status" value="1"/>
</dbReference>
<dbReference type="GeneTree" id="ENSGT01120000271815"/>
<dbReference type="Ensembl" id="ENSCJAT00000130024.1">
    <property type="protein sequence ID" value="ENSCJAP00000094127.1"/>
    <property type="gene ID" value="ENSCJAG00000080967.1"/>
</dbReference>
<reference evidence="1" key="2">
    <citation type="submission" date="2025-08" db="UniProtKB">
        <authorList>
            <consortium name="Ensembl"/>
        </authorList>
    </citation>
    <scope>IDENTIFICATION</scope>
</reference>
<evidence type="ECO:0000313" key="2">
    <source>
        <dbReference type="Proteomes" id="UP000008225"/>
    </source>
</evidence>
<protein>
    <submittedName>
        <fullName evidence="1">Uncharacterized protein</fullName>
    </submittedName>
</protein>
<keyword evidence="2" id="KW-1185">Reference proteome</keyword>